<sequence>SQPLLPGAAWPREWQEPCLGVPRGSSRQRRMTLPATRRTIPLVNMLASGRAGLSCMVVVERMVSTTPQTSSTRALSSSTRQSDKPPLFRSSIWSRLRMQFMSWIAELSSCFSSTSRASRQSVVPTASRHSPDRLLVLYSRMMPPIPQHRMDFLGSWNHHSSTCSSRMFLWMWSASAGVRGVLSSASSGMVGGWVGTERGGGRKEELDPHSKGGCQSSGGCEGSYMSQARTALSCSLEPGGAPFCGSVTCRTTVRVPGLSPPSKQGCRTWWSIPTAVQYQNVQGCVLPFL</sequence>
<organism evidence="1 2">
    <name type="scientific">Cairina moschata</name>
    <name type="common">Muscovy duck</name>
    <dbReference type="NCBI Taxonomy" id="8855"/>
    <lineage>
        <taxon>Eukaryota</taxon>
        <taxon>Metazoa</taxon>
        <taxon>Chordata</taxon>
        <taxon>Craniata</taxon>
        <taxon>Vertebrata</taxon>
        <taxon>Euteleostomi</taxon>
        <taxon>Archelosauria</taxon>
        <taxon>Archosauria</taxon>
        <taxon>Dinosauria</taxon>
        <taxon>Saurischia</taxon>
        <taxon>Theropoda</taxon>
        <taxon>Coelurosauria</taxon>
        <taxon>Aves</taxon>
        <taxon>Neognathae</taxon>
        <taxon>Galloanserae</taxon>
        <taxon>Anseriformes</taxon>
        <taxon>Anatidae</taxon>
        <taxon>Anatinae</taxon>
        <taxon>Cairina</taxon>
    </lineage>
</organism>
<name>A0A8C3B254_CAIMO</name>
<reference evidence="1" key="3">
    <citation type="submission" date="2025-09" db="UniProtKB">
        <authorList>
            <consortium name="Ensembl"/>
        </authorList>
    </citation>
    <scope>IDENTIFICATION</scope>
</reference>
<dbReference type="Proteomes" id="UP000694556">
    <property type="component" value="Chromosome 8"/>
</dbReference>
<dbReference type="Ensembl" id="ENSCMMT00000000645.1">
    <property type="protein sequence ID" value="ENSCMMP00000000566.1"/>
    <property type="gene ID" value="ENSCMMG00000000396.1"/>
</dbReference>
<evidence type="ECO:0000313" key="1">
    <source>
        <dbReference type="Ensembl" id="ENSCMMP00000000566.1"/>
    </source>
</evidence>
<accession>A0A8C3B254</accession>
<dbReference type="AlphaFoldDB" id="A0A8C3B254"/>
<evidence type="ECO:0000313" key="2">
    <source>
        <dbReference type="Proteomes" id="UP000694556"/>
    </source>
</evidence>
<protein>
    <submittedName>
        <fullName evidence="1">Uncharacterized protein</fullName>
    </submittedName>
</protein>
<reference evidence="1" key="2">
    <citation type="submission" date="2025-08" db="UniProtKB">
        <authorList>
            <consortium name="Ensembl"/>
        </authorList>
    </citation>
    <scope>IDENTIFICATION</scope>
</reference>
<proteinExistence type="predicted"/>
<keyword evidence="2" id="KW-1185">Reference proteome</keyword>
<reference evidence="1" key="1">
    <citation type="submission" date="2018-09" db="EMBL/GenBank/DDBJ databases">
        <title>Common duck and Muscovy duck high density SNP chip.</title>
        <authorList>
            <person name="Vignal A."/>
            <person name="Thebault N."/>
            <person name="Warren W.C."/>
        </authorList>
    </citation>
    <scope>NUCLEOTIDE SEQUENCE [LARGE SCALE GENOMIC DNA]</scope>
</reference>